<dbReference type="EMBL" id="BRXY01000049">
    <property type="protein sequence ID" value="GMH57828.1"/>
    <property type="molecule type" value="Genomic_DNA"/>
</dbReference>
<feature type="region of interest" description="Disordered" evidence="1">
    <location>
        <begin position="182"/>
        <end position="202"/>
    </location>
</feature>
<feature type="compositionally biased region" description="Basic residues" evidence="1">
    <location>
        <begin position="191"/>
        <end position="202"/>
    </location>
</feature>
<comment type="caution">
    <text evidence="3">The sequence shown here is derived from an EMBL/GenBank/DDBJ whole genome shotgun (WGS) entry which is preliminary data.</text>
</comment>
<keyword evidence="2" id="KW-0472">Membrane</keyword>
<evidence type="ECO:0000313" key="3">
    <source>
        <dbReference type="EMBL" id="GMH57828.1"/>
    </source>
</evidence>
<evidence type="ECO:0000313" key="4">
    <source>
        <dbReference type="Proteomes" id="UP001165085"/>
    </source>
</evidence>
<reference evidence="4" key="1">
    <citation type="journal article" date="2023" name="Commun. Biol.">
        <title>Genome analysis of Parmales, the sister group of diatoms, reveals the evolutionary specialization of diatoms from phago-mixotrophs to photoautotrophs.</title>
        <authorList>
            <person name="Ban H."/>
            <person name="Sato S."/>
            <person name="Yoshikawa S."/>
            <person name="Yamada K."/>
            <person name="Nakamura Y."/>
            <person name="Ichinomiya M."/>
            <person name="Sato N."/>
            <person name="Blanc-Mathieu R."/>
            <person name="Endo H."/>
            <person name="Kuwata A."/>
            <person name="Ogata H."/>
        </authorList>
    </citation>
    <scope>NUCLEOTIDE SEQUENCE [LARGE SCALE GENOMIC DNA]</scope>
    <source>
        <strain evidence="4">NIES 3701</strain>
    </source>
</reference>
<organism evidence="3 4">
    <name type="scientific">Triparma strigata</name>
    <dbReference type="NCBI Taxonomy" id="1606541"/>
    <lineage>
        <taxon>Eukaryota</taxon>
        <taxon>Sar</taxon>
        <taxon>Stramenopiles</taxon>
        <taxon>Ochrophyta</taxon>
        <taxon>Bolidophyceae</taxon>
        <taxon>Parmales</taxon>
        <taxon>Triparmaceae</taxon>
        <taxon>Triparma</taxon>
    </lineage>
</organism>
<evidence type="ECO:0000256" key="2">
    <source>
        <dbReference type="SAM" id="Phobius"/>
    </source>
</evidence>
<keyword evidence="2" id="KW-1133">Transmembrane helix</keyword>
<name>A0A9W7DWV4_9STRA</name>
<gene>
    <name evidence="3" type="ORF">TrST_g5883</name>
</gene>
<feature type="transmembrane region" description="Helical" evidence="2">
    <location>
        <begin position="117"/>
        <end position="139"/>
    </location>
</feature>
<keyword evidence="4" id="KW-1185">Reference proteome</keyword>
<accession>A0A9W7DWV4</accession>
<protein>
    <submittedName>
        <fullName evidence="3">Uncharacterized protein</fullName>
    </submittedName>
</protein>
<dbReference type="Proteomes" id="UP001165085">
    <property type="component" value="Unassembled WGS sequence"/>
</dbReference>
<sequence length="202" mass="23758">MGFRSKSEESFDTLLTLWGCGQKQKSLLRPLRPLTKVPRRLYPAICFFLGCYKAVNRPRYYIQLSILMWIVGYAFFNFTSAPKAGQPNNAEVWLKNWGLVGEKFHFSMRFDFHFLGYLWHLHFHHWLYLLLSSMFLYLIRHSNIFTLHMTTYWGVQSFCLGGCCQGLKYEDWSHCLTARKTDSEEEGKGTKATKKTTKTKHS</sequence>
<dbReference type="AlphaFoldDB" id="A0A9W7DWV4"/>
<dbReference type="OrthoDB" id="200321at2759"/>
<proteinExistence type="predicted"/>
<feature type="transmembrane region" description="Helical" evidence="2">
    <location>
        <begin position="60"/>
        <end position="78"/>
    </location>
</feature>
<keyword evidence="2" id="KW-0812">Transmembrane</keyword>
<evidence type="ECO:0000256" key="1">
    <source>
        <dbReference type="SAM" id="MobiDB-lite"/>
    </source>
</evidence>